<feature type="compositionally biased region" description="Basic and acidic residues" evidence="1">
    <location>
        <begin position="144"/>
        <end position="159"/>
    </location>
</feature>
<feature type="compositionally biased region" description="Basic and acidic residues" evidence="1">
    <location>
        <begin position="316"/>
        <end position="330"/>
    </location>
</feature>
<feature type="region of interest" description="Disordered" evidence="1">
    <location>
        <begin position="487"/>
        <end position="509"/>
    </location>
</feature>
<organism evidence="2 3">
    <name type="scientific">Rhizodiscina lignyota</name>
    <dbReference type="NCBI Taxonomy" id="1504668"/>
    <lineage>
        <taxon>Eukaryota</taxon>
        <taxon>Fungi</taxon>
        <taxon>Dikarya</taxon>
        <taxon>Ascomycota</taxon>
        <taxon>Pezizomycotina</taxon>
        <taxon>Dothideomycetes</taxon>
        <taxon>Pleosporomycetidae</taxon>
        <taxon>Aulographales</taxon>
        <taxon>Rhizodiscinaceae</taxon>
        <taxon>Rhizodiscina</taxon>
    </lineage>
</organism>
<feature type="compositionally biased region" description="Basic residues" evidence="1">
    <location>
        <begin position="167"/>
        <end position="176"/>
    </location>
</feature>
<dbReference type="AlphaFoldDB" id="A0A9P4I0E2"/>
<gene>
    <name evidence="2" type="ORF">NA57DRAFT_82014</name>
</gene>
<protein>
    <submittedName>
        <fullName evidence="2">Uncharacterized protein</fullName>
    </submittedName>
</protein>
<feature type="compositionally biased region" description="Basic residues" evidence="1">
    <location>
        <begin position="233"/>
        <end position="242"/>
    </location>
</feature>
<feature type="region of interest" description="Disordered" evidence="1">
    <location>
        <begin position="460"/>
        <end position="479"/>
    </location>
</feature>
<proteinExistence type="predicted"/>
<dbReference type="OrthoDB" id="3946385at2759"/>
<feature type="compositionally biased region" description="Low complexity" evidence="1">
    <location>
        <begin position="126"/>
        <end position="141"/>
    </location>
</feature>
<comment type="caution">
    <text evidence="2">The sequence shown here is derived from an EMBL/GenBank/DDBJ whole genome shotgun (WGS) entry which is preliminary data.</text>
</comment>
<evidence type="ECO:0000313" key="2">
    <source>
        <dbReference type="EMBL" id="KAF2092645.1"/>
    </source>
</evidence>
<sequence>MQSPPTSRPHSPSRLTPAIASLDQMLKSPHPVEASQPLSDELQPPYSPTSTRKRPRKLEVDTQRTPKEDKSERETTAEAEPHALDNPAGEQTPLRRRPRKLNREPAVLLEIRAESNGGVAIGEESPATPAINTIAPAETPTQPQRDEETASQLKHKDAEPEQQQPMQRRRPRKLNRNRSANAVSGPQPASTDTSQVPNAPVQGEIEALKARVRDLESQVRELYERPQAYTARSPRRRGKGRKSSQDATGAPNEELAKLQEELVIAQNELAALRVKAAISPTPAAAPTRSTQPPTATPSPRHDTRQNSWPRTRPRPKRDVDSDNDVEDVHRTGVPTVDGSDEPSQRAVTLSGNYKIRLPDSLNMNDVRAIQDGVASASNIARTLAANRASSAVNSGPHAAGTDRDGVNGGKSWSEWFGSYSSSIARLMHNVEADAAVQSTPISPRTAGNPRAVKRKLPLKRSTMGQRAQGAPSVAASGEHTALVRRAGPSVLNSSTDSPANETMVDGLMN</sequence>
<feature type="compositionally biased region" description="Low complexity" evidence="1">
    <location>
        <begin position="280"/>
        <end position="293"/>
    </location>
</feature>
<evidence type="ECO:0000313" key="3">
    <source>
        <dbReference type="Proteomes" id="UP000799772"/>
    </source>
</evidence>
<accession>A0A9P4I0E2</accession>
<feature type="compositionally biased region" description="Low complexity" evidence="1">
    <location>
        <begin position="1"/>
        <end position="17"/>
    </location>
</feature>
<feature type="compositionally biased region" description="Polar residues" evidence="1">
    <location>
        <begin position="179"/>
        <end position="197"/>
    </location>
</feature>
<keyword evidence="3" id="KW-1185">Reference proteome</keyword>
<feature type="compositionally biased region" description="Basic and acidic residues" evidence="1">
    <location>
        <begin position="57"/>
        <end position="83"/>
    </location>
</feature>
<dbReference type="EMBL" id="ML978143">
    <property type="protein sequence ID" value="KAF2092645.1"/>
    <property type="molecule type" value="Genomic_DNA"/>
</dbReference>
<evidence type="ECO:0000256" key="1">
    <source>
        <dbReference type="SAM" id="MobiDB-lite"/>
    </source>
</evidence>
<name>A0A9P4I0E2_9PEZI</name>
<dbReference type="Proteomes" id="UP000799772">
    <property type="component" value="Unassembled WGS sequence"/>
</dbReference>
<feature type="region of interest" description="Disordered" evidence="1">
    <location>
        <begin position="1"/>
        <end position="207"/>
    </location>
</feature>
<feature type="region of interest" description="Disordered" evidence="1">
    <location>
        <begin position="219"/>
        <end position="252"/>
    </location>
</feature>
<feature type="region of interest" description="Disordered" evidence="1">
    <location>
        <begin position="280"/>
        <end position="346"/>
    </location>
</feature>
<reference evidence="2" key="1">
    <citation type="journal article" date="2020" name="Stud. Mycol.">
        <title>101 Dothideomycetes genomes: a test case for predicting lifestyles and emergence of pathogens.</title>
        <authorList>
            <person name="Haridas S."/>
            <person name="Albert R."/>
            <person name="Binder M."/>
            <person name="Bloem J."/>
            <person name="Labutti K."/>
            <person name="Salamov A."/>
            <person name="Andreopoulos B."/>
            <person name="Baker S."/>
            <person name="Barry K."/>
            <person name="Bills G."/>
            <person name="Bluhm B."/>
            <person name="Cannon C."/>
            <person name="Castanera R."/>
            <person name="Culley D."/>
            <person name="Daum C."/>
            <person name="Ezra D."/>
            <person name="Gonzalez J."/>
            <person name="Henrissat B."/>
            <person name="Kuo A."/>
            <person name="Liang C."/>
            <person name="Lipzen A."/>
            <person name="Lutzoni F."/>
            <person name="Magnuson J."/>
            <person name="Mondo S."/>
            <person name="Nolan M."/>
            <person name="Ohm R."/>
            <person name="Pangilinan J."/>
            <person name="Park H.-J."/>
            <person name="Ramirez L."/>
            <person name="Alfaro M."/>
            <person name="Sun H."/>
            <person name="Tritt A."/>
            <person name="Yoshinaga Y."/>
            <person name="Zwiers L.-H."/>
            <person name="Turgeon B."/>
            <person name="Goodwin S."/>
            <person name="Spatafora J."/>
            <person name="Crous P."/>
            <person name="Grigoriev I."/>
        </authorList>
    </citation>
    <scope>NUCLEOTIDE SEQUENCE</scope>
    <source>
        <strain evidence="2">CBS 133067</strain>
    </source>
</reference>
<feature type="compositionally biased region" description="Polar residues" evidence="1">
    <location>
        <begin position="490"/>
        <end position="500"/>
    </location>
</feature>